<dbReference type="EMBL" id="QJKJ01005726">
    <property type="protein sequence ID" value="RDX89248.1"/>
    <property type="molecule type" value="Genomic_DNA"/>
</dbReference>
<dbReference type="AlphaFoldDB" id="A0A371GF91"/>
<keyword evidence="3" id="KW-1185">Reference proteome</keyword>
<sequence>MPNNDLEKNKMQKISYALVNNMVVVTHFNLELYQMDVKIVFLNCDIDITIYIMQSENFVLGDSKSIFHQAITSIGFKENVVNNYVYHKLNGSKYMFLVLYIDGILLASNNIDLLHEIKRFSMKNIKMKDHRKFFVLGIYILRYHSYGIPKLSQHNYINKILDKFSMKDNKLGDISMPEGDQFSLKQYPIMTLKETRCKIFHMH</sequence>
<dbReference type="InterPro" id="IPR013103">
    <property type="entry name" value="RVT_2"/>
</dbReference>
<comment type="caution">
    <text evidence="2">The sequence shown here is derived from an EMBL/GenBank/DDBJ whole genome shotgun (WGS) entry which is preliminary data.</text>
</comment>
<feature type="domain" description="Reverse transcriptase Ty1/copia-type" evidence="1">
    <location>
        <begin position="69"/>
        <end position="170"/>
    </location>
</feature>
<proteinExistence type="predicted"/>
<evidence type="ECO:0000313" key="2">
    <source>
        <dbReference type="EMBL" id="RDX89248.1"/>
    </source>
</evidence>
<evidence type="ECO:0000313" key="3">
    <source>
        <dbReference type="Proteomes" id="UP000257109"/>
    </source>
</evidence>
<feature type="non-terminal residue" evidence="2">
    <location>
        <position position="1"/>
    </location>
</feature>
<organism evidence="2 3">
    <name type="scientific">Mucuna pruriens</name>
    <name type="common">Velvet bean</name>
    <name type="synonym">Dolichos pruriens</name>
    <dbReference type="NCBI Taxonomy" id="157652"/>
    <lineage>
        <taxon>Eukaryota</taxon>
        <taxon>Viridiplantae</taxon>
        <taxon>Streptophyta</taxon>
        <taxon>Embryophyta</taxon>
        <taxon>Tracheophyta</taxon>
        <taxon>Spermatophyta</taxon>
        <taxon>Magnoliopsida</taxon>
        <taxon>eudicotyledons</taxon>
        <taxon>Gunneridae</taxon>
        <taxon>Pentapetalae</taxon>
        <taxon>rosids</taxon>
        <taxon>fabids</taxon>
        <taxon>Fabales</taxon>
        <taxon>Fabaceae</taxon>
        <taxon>Papilionoideae</taxon>
        <taxon>50 kb inversion clade</taxon>
        <taxon>NPAAA clade</taxon>
        <taxon>indigoferoid/millettioid clade</taxon>
        <taxon>Phaseoleae</taxon>
        <taxon>Mucuna</taxon>
    </lineage>
</organism>
<protein>
    <recommendedName>
        <fullName evidence="1">Reverse transcriptase Ty1/copia-type domain-containing protein</fullName>
    </recommendedName>
</protein>
<dbReference type="Proteomes" id="UP000257109">
    <property type="component" value="Unassembled WGS sequence"/>
</dbReference>
<evidence type="ECO:0000259" key="1">
    <source>
        <dbReference type="Pfam" id="PF07727"/>
    </source>
</evidence>
<name>A0A371GF91_MUCPR</name>
<dbReference type="Pfam" id="PF07727">
    <property type="entry name" value="RVT_2"/>
    <property type="match status" value="1"/>
</dbReference>
<accession>A0A371GF91</accession>
<reference evidence="2" key="1">
    <citation type="submission" date="2018-05" db="EMBL/GenBank/DDBJ databases">
        <title>Draft genome of Mucuna pruriens seed.</title>
        <authorList>
            <person name="Nnadi N.E."/>
            <person name="Vos R."/>
            <person name="Hasami M.H."/>
            <person name="Devisetty U.K."/>
            <person name="Aguiy J.C."/>
        </authorList>
    </citation>
    <scope>NUCLEOTIDE SEQUENCE [LARGE SCALE GENOMIC DNA]</scope>
    <source>
        <strain evidence="2">JCA_2017</strain>
    </source>
</reference>
<gene>
    <name evidence="2" type="ORF">CR513_29051</name>
</gene>